<name>A0A074RKD4_9AGAM</name>
<dbReference type="InterPro" id="IPR050567">
    <property type="entry name" value="Mitochondrial_Carrier"/>
</dbReference>
<evidence type="ECO:0000256" key="2">
    <source>
        <dbReference type="ARBA" id="ARBA00006375"/>
    </source>
</evidence>
<comment type="subcellular location">
    <subcellularLocation>
        <location evidence="1">Mitochondrion membrane</location>
        <topology evidence="1">Multi-pass membrane protein</topology>
    </subcellularLocation>
</comment>
<dbReference type="EMBL" id="AZST01000706">
    <property type="protein sequence ID" value="KEP47571.1"/>
    <property type="molecule type" value="Genomic_DNA"/>
</dbReference>
<organism evidence="10 11">
    <name type="scientific">Rhizoctonia solani 123E</name>
    <dbReference type="NCBI Taxonomy" id="1423351"/>
    <lineage>
        <taxon>Eukaryota</taxon>
        <taxon>Fungi</taxon>
        <taxon>Dikarya</taxon>
        <taxon>Basidiomycota</taxon>
        <taxon>Agaricomycotina</taxon>
        <taxon>Agaricomycetes</taxon>
        <taxon>Cantharellales</taxon>
        <taxon>Ceratobasidiaceae</taxon>
        <taxon>Rhizoctonia</taxon>
    </lineage>
</organism>
<dbReference type="HOGENOM" id="CLU_057753_0_0_1"/>
<protein>
    <recommendedName>
        <fullName evidence="12">Carrier protein</fullName>
    </recommendedName>
</protein>
<dbReference type="Proteomes" id="UP000027456">
    <property type="component" value="Unassembled WGS sequence"/>
</dbReference>
<keyword evidence="4" id="KW-0812">Transmembrane</keyword>
<evidence type="ECO:0000256" key="9">
    <source>
        <dbReference type="SAM" id="MobiDB-lite"/>
    </source>
</evidence>
<evidence type="ECO:0000256" key="7">
    <source>
        <dbReference type="ARBA" id="ARBA00023128"/>
    </source>
</evidence>
<keyword evidence="8" id="KW-0472">Membrane</keyword>
<feature type="compositionally biased region" description="Basic and acidic residues" evidence="9">
    <location>
        <begin position="7"/>
        <end position="17"/>
    </location>
</feature>
<dbReference type="InterPro" id="IPR023395">
    <property type="entry name" value="MCP_dom_sf"/>
</dbReference>
<dbReference type="PANTHER" id="PTHR45624:SF52">
    <property type="entry name" value="MITOCHONDRIAL CARRIER"/>
    <property type="match status" value="1"/>
</dbReference>
<keyword evidence="3" id="KW-0813">Transport</keyword>
<comment type="caution">
    <text evidence="10">The sequence shown here is derived from an EMBL/GenBank/DDBJ whole genome shotgun (WGS) entry which is preliminary data.</text>
</comment>
<evidence type="ECO:0000256" key="8">
    <source>
        <dbReference type="ARBA" id="ARBA00023136"/>
    </source>
</evidence>
<sequence length="405" mass="45026">MASIPRGQERTGSDRGETNVQESSNSLYAALARTAARGAGLYFSRPMRLFRPTKISGWTTLRHVAASEGRSLSPAFITNLIRTQGALVIPRHFIPPLLVNTCLGTILFTTYTHVYDVVHQESFCSNSTAASAIAGATAGAVQSIIGAPAENVRLYLEGDMTGKQTSVQGWRQAWKEVFVDSSQSQETRDLKALRREARATRDWMREVADMSMTRGWEGWRWSCAKDTLGFALFFATFDVSRHIATHVYQILTPTGAEDRNSWKPFSGLSRIAQSLVLVGGGVVGGIGHEFIARPFDTARRIIHIHDTHTRAECAKELKSHRYSDPGSDPLHRQSHRSLIKVLNRTIREEGFLYFFRSHTPTTFDSGSSPYQRLKTALRTLGRVGPWGIAFVVWEATEGVSTRPRG</sequence>
<keyword evidence="5" id="KW-0677">Repeat</keyword>
<accession>A0A074RKD4</accession>
<gene>
    <name evidence="10" type="ORF">V565_151120</name>
</gene>
<dbReference type="PANTHER" id="PTHR45624">
    <property type="entry name" value="MITOCHONDRIAL BASIC AMINO ACIDS TRANSPORTER-RELATED"/>
    <property type="match status" value="1"/>
</dbReference>
<dbReference type="GO" id="GO:0031966">
    <property type="term" value="C:mitochondrial membrane"/>
    <property type="evidence" value="ECO:0007669"/>
    <property type="project" value="UniProtKB-SubCell"/>
</dbReference>
<evidence type="ECO:0000256" key="4">
    <source>
        <dbReference type="ARBA" id="ARBA00022692"/>
    </source>
</evidence>
<keyword evidence="11" id="KW-1185">Reference proteome</keyword>
<dbReference type="AlphaFoldDB" id="A0A074RKD4"/>
<comment type="similarity">
    <text evidence="2">Belongs to the mitochondrial carrier (TC 2.A.29) family.</text>
</comment>
<dbReference type="SUPFAM" id="SSF103506">
    <property type="entry name" value="Mitochondrial carrier"/>
    <property type="match status" value="1"/>
</dbReference>
<dbReference type="GO" id="GO:0000064">
    <property type="term" value="F:L-ornithine transmembrane transporter activity"/>
    <property type="evidence" value="ECO:0007669"/>
    <property type="project" value="TreeGrafter"/>
</dbReference>
<feature type="region of interest" description="Disordered" evidence="9">
    <location>
        <begin position="1"/>
        <end position="20"/>
    </location>
</feature>
<evidence type="ECO:0000256" key="1">
    <source>
        <dbReference type="ARBA" id="ARBA00004225"/>
    </source>
</evidence>
<dbReference type="OrthoDB" id="3364892at2759"/>
<keyword evidence="7" id="KW-0496">Mitochondrion</keyword>
<evidence type="ECO:0000313" key="11">
    <source>
        <dbReference type="Proteomes" id="UP000027456"/>
    </source>
</evidence>
<evidence type="ECO:0000256" key="3">
    <source>
        <dbReference type="ARBA" id="ARBA00022448"/>
    </source>
</evidence>
<dbReference type="GO" id="GO:1990575">
    <property type="term" value="P:mitochondrial L-ornithine transmembrane transport"/>
    <property type="evidence" value="ECO:0007669"/>
    <property type="project" value="TreeGrafter"/>
</dbReference>
<evidence type="ECO:0000256" key="5">
    <source>
        <dbReference type="ARBA" id="ARBA00022737"/>
    </source>
</evidence>
<evidence type="ECO:0000313" key="10">
    <source>
        <dbReference type="EMBL" id="KEP47571.1"/>
    </source>
</evidence>
<reference evidence="10 11" key="1">
    <citation type="submission" date="2013-12" db="EMBL/GenBank/DDBJ databases">
        <authorList>
            <person name="Cubeta M."/>
            <person name="Pakala S."/>
            <person name="Fedorova N."/>
            <person name="Thomas E."/>
            <person name="Dean R."/>
            <person name="Jabaji S."/>
            <person name="Neate S."/>
            <person name="Toda T."/>
            <person name="Tavantzis S."/>
            <person name="Vilgalys R."/>
            <person name="Bharathan N."/>
            <person name="Pakala S."/>
            <person name="Losada L.S."/>
            <person name="Zafar N."/>
            <person name="Nierman W."/>
        </authorList>
    </citation>
    <scope>NUCLEOTIDE SEQUENCE [LARGE SCALE GENOMIC DNA]</scope>
    <source>
        <strain evidence="10 11">123E</strain>
    </source>
</reference>
<keyword evidence="6" id="KW-1133">Transmembrane helix</keyword>
<evidence type="ECO:0008006" key="12">
    <source>
        <dbReference type="Google" id="ProtNLM"/>
    </source>
</evidence>
<proteinExistence type="inferred from homology"/>
<evidence type="ECO:0000256" key="6">
    <source>
        <dbReference type="ARBA" id="ARBA00022989"/>
    </source>
</evidence>
<dbReference type="Gene3D" id="1.50.40.10">
    <property type="entry name" value="Mitochondrial carrier domain"/>
    <property type="match status" value="1"/>
</dbReference>
<dbReference type="STRING" id="1423351.A0A074RKD4"/>